<dbReference type="PRINTS" id="PR00032">
    <property type="entry name" value="HTHARAC"/>
</dbReference>
<dbReference type="InterPro" id="IPR018062">
    <property type="entry name" value="HTH_AraC-typ_CS"/>
</dbReference>
<keyword evidence="1" id="KW-0805">Transcription regulation</keyword>
<feature type="domain" description="HTH araC/xylS-type" evidence="4">
    <location>
        <begin position="173"/>
        <end position="275"/>
    </location>
</feature>
<dbReference type="PROSITE" id="PS01124">
    <property type="entry name" value="HTH_ARAC_FAMILY_2"/>
    <property type="match status" value="1"/>
</dbReference>
<dbReference type="SUPFAM" id="SSF46689">
    <property type="entry name" value="Homeodomain-like"/>
    <property type="match status" value="2"/>
</dbReference>
<dbReference type="Proteomes" id="UP000317036">
    <property type="component" value="Unassembled WGS sequence"/>
</dbReference>
<name>A0A559KD97_9BACL</name>
<gene>
    <name evidence="5" type="ORF">FPZ49_10140</name>
</gene>
<dbReference type="PROSITE" id="PS00041">
    <property type="entry name" value="HTH_ARAC_FAMILY_1"/>
    <property type="match status" value="1"/>
</dbReference>
<reference evidence="5 6" key="1">
    <citation type="submission" date="2019-07" db="EMBL/GenBank/DDBJ databases">
        <authorList>
            <person name="Kim J."/>
        </authorList>
    </citation>
    <scope>NUCLEOTIDE SEQUENCE [LARGE SCALE GENOMIC DNA]</scope>
    <source>
        <strain evidence="5 6">JC52</strain>
    </source>
</reference>
<dbReference type="InterPro" id="IPR018060">
    <property type="entry name" value="HTH_AraC"/>
</dbReference>
<dbReference type="InterPro" id="IPR009057">
    <property type="entry name" value="Homeodomain-like_sf"/>
</dbReference>
<dbReference type="InterPro" id="IPR003313">
    <property type="entry name" value="AraC-bd"/>
</dbReference>
<keyword evidence="2" id="KW-0238">DNA-binding</keyword>
<dbReference type="Gene3D" id="2.60.120.280">
    <property type="entry name" value="Regulatory protein AraC"/>
    <property type="match status" value="1"/>
</dbReference>
<dbReference type="Pfam" id="PF02311">
    <property type="entry name" value="AraC_binding"/>
    <property type="match status" value="1"/>
</dbReference>
<dbReference type="PANTHER" id="PTHR43280">
    <property type="entry name" value="ARAC-FAMILY TRANSCRIPTIONAL REGULATOR"/>
    <property type="match status" value="1"/>
</dbReference>
<dbReference type="SMART" id="SM00342">
    <property type="entry name" value="HTH_ARAC"/>
    <property type="match status" value="1"/>
</dbReference>
<evidence type="ECO:0000256" key="2">
    <source>
        <dbReference type="ARBA" id="ARBA00023125"/>
    </source>
</evidence>
<dbReference type="PANTHER" id="PTHR43280:SF28">
    <property type="entry name" value="HTH-TYPE TRANSCRIPTIONAL ACTIVATOR RHAS"/>
    <property type="match status" value="1"/>
</dbReference>
<dbReference type="GO" id="GO:0003700">
    <property type="term" value="F:DNA-binding transcription factor activity"/>
    <property type="evidence" value="ECO:0007669"/>
    <property type="project" value="InterPro"/>
</dbReference>
<dbReference type="OrthoDB" id="9813413at2"/>
<protein>
    <submittedName>
        <fullName evidence="5">AraC family transcriptional regulator</fullName>
    </submittedName>
</protein>
<keyword evidence="3" id="KW-0804">Transcription</keyword>
<dbReference type="AlphaFoldDB" id="A0A559KD97"/>
<evidence type="ECO:0000313" key="6">
    <source>
        <dbReference type="Proteomes" id="UP000317036"/>
    </source>
</evidence>
<proteinExistence type="predicted"/>
<evidence type="ECO:0000259" key="4">
    <source>
        <dbReference type="PROSITE" id="PS01124"/>
    </source>
</evidence>
<evidence type="ECO:0000256" key="3">
    <source>
        <dbReference type="ARBA" id="ARBA00023163"/>
    </source>
</evidence>
<dbReference type="SUPFAM" id="SSF51215">
    <property type="entry name" value="Regulatory protein AraC"/>
    <property type="match status" value="1"/>
</dbReference>
<dbReference type="Pfam" id="PF12833">
    <property type="entry name" value="HTH_18"/>
    <property type="match status" value="1"/>
</dbReference>
<dbReference type="Gene3D" id="1.10.10.60">
    <property type="entry name" value="Homeodomain-like"/>
    <property type="match status" value="2"/>
</dbReference>
<evidence type="ECO:0000256" key="1">
    <source>
        <dbReference type="ARBA" id="ARBA00023015"/>
    </source>
</evidence>
<accession>A0A559KD97</accession>
<dbReference type="InterPro" id="IPR020449">
    <property type="entry name" value="Tscrpt_reg_AraC-type_HTH"/>
</dbReference>
<evidence type="ECO:0000313" key="5">
    <source>
        <dbReference type="EMBL" id="TVY10074.1"/>
    </source>
</evidence>
<dbReference type="InterPro" id="IPR037923">
    <property type="entry name" value="HTH-like"/>
</dbReference>
<dbReference type="EMBL" id="VNJI01000010">
    <property type="protein sequence ID" value="TVY10074.1"/>
    <property type="molecule type" value="Genomic_DNA"/>
</dbReference>
<keyword evidence="6" id="KW-1185">Reference proteome</keyword>
<dbReference type="GO" id="GO:0043565">
    <property type="term" value="F:sequence-specific DNA binding"/>
    <property type="evidence" value="ECO:0007669"/>
    <property type="project" value="InterPro"/>
</dbReference>
<sequence>MRHHKQLPTLNDHEYLILPESVGWYWDFPEHSVYRAAGSLNNFSIHLVLDGKGYVQTEKITHTLQRGDAFLYFPMQEQRYWTSDEEPWNVRWVHFYGKPLTDYMREKDFHLSPLWTMRQWKPLEQALDQLLTEVEENAFLQLPRLSTLTYAALTEFVANAIPHTSSKSIEIDQRILDLLPTMRNSACQPFELDYWAEQAGVSTYYFCKLFKKATQMTPMTFITLSRLQFSKQWLLENKELTVREIALQAGYPSVSYFNKRFLEQEGMTPTDYRELYHKD</sequence>
<dbReference type="RefSeq" id="WP_144846115.1">
    <property type="nucleotide sequence ID" value="NZ_VNJI01000010.1"/>
</dbReference>
<comment type="caution">
    <text evidence="5">The sequence shown here is derived from an EMBL/GenBank/DDBJ whole genome shotgun (WGS) entry which is preliminary data.</text>
</comment>
<organism evidence="5 6">
    <name type="scientific">Paenibacillus cremeus</name>
    <dbReference type="NCBI Taxonomy" id="2163881"/>
    <lineage>
        <taxon>Bacteria</taxon>
        <taxon>Bacillati</taxon>
        <taxon>Bacillota</taxon>
        <taxon>Bacilli</taxon>
        <taxon>Bacillales</taxon>
        <taxon>Paenibacillaceae</taxon>
        <taxon>Paenibacillus</taxon>
    </lineage>
</organism>